<dbReference type="PANTHER" id="PTHR11439:SF495">
    <property type="entry name" value="REVERSE TRANSCRIPTASE, RNA-DEPENDENT DNA POLYMERASE-RELATED"/>
    <property type="match status" value="1"/>
</dbReference>
<feature type="domain" description="GAG-pre-integrase" evidence="2">
    <location>
        <begin position="1"/>
        <end position="73"/>
    </location>
</feature>
<dbReference type="PANTHER" id="PTHR11439">
    <property type="entry name" value="GAG-POL-RELATED RETROTRANSPOSON"/>
    <property type="match status" value="1"/>
</dbReference>
<keyword evidence="4" id="KW-1185">Reference proteome</keyword>
<name>A0ABQ5GM54_9ASTR</name>
<dbReference type="InterPro" id="IPR025724">
    <property type="entry name" value="GAG-pre-integrase_dom"/>
</dbReference>
<dbReference type="Proteomes" id="UP001151760">
    <property type="component" value="Unassembled WGS sequence"/>
</dbReference>
<feature type="region of interest" description="Disordered" evidence="1">
    <location>
        <begin position="538"/>
        <end position="559"/>
    </location>
</feature>
<reference evidence="3" key="1">
    <citation type="journal article" date="2022" name="Int. J. Mol. Sci.">
        <title>Draft Genome of Tanacetum Coccineum: Genomic Comparison of Closely Related Tanacetum-Family Plants.</title>
        <authorList>
            <person name="Yamashiro T."/>
            <person name="Shiraishi A."/>
            <person name="Nakayama K."/>
            <person name="Satake H."/>
        </authorList>
    </citation>
    <scope>NUCLEOTIDE SEQUENCE</scope>
</reference>
<protein>
    <submittedName>
        <fullName evidence="3">Ribonuclease H-like domain-containing protein</fullName>
    </submittedName>
</protein>
<sequence>MYSFDLRNVVPSGDLTCLFANATIDESKLWHRRMGHVNFKTMNKLVKGNLVRGLPSKIFVNDHTCVVCHKRKQHKASKEAKEQSDAVRKEFKAQCNRQHLSGKTTRASNTNSFNTVSTPVNTTGGSRIFISNILAIFGSAYDDDDLDTCNSPYVDQVVGAKADFNNMEPSTIVDRRDWNGNMTQKLGLGFGFTKKAYFVCGSDNHLIKDCNFHEKRMAKRSVLKNMGKNSGQREIRPFWNNTQRINHQNKFVPSAVLKRFGRVPVSAAKQSSFRAATSTGAVKQFNTVTHINRVNASKLRTNTFHKSHSPIRRPFYKSTTPNTRISNEKVNTVRVNGVNTAGQTTGNPQQALKNKGIFDSGCSRHMTGNKDFLTDYQDIDGGASLDRKSTTGGCQFLGSRLISWQCKKQTVVANSTTEAEYITASHCCVQVLWIQNQMLDYGYNFMQTKIHVDNESVICVVKNLVYHSKTKHIEIRHHFIRDSYEKRLIEMVKIHTDNNVADLLTKAFDAKINTIRQKDSTADETVYKKWEDRMERAVTTDSSLEAEQDSGSGPRVNTLGSGEDSLKLMELMAHCIKLSKAQLPINAPYSASAEDIASAVLFSLTSSLQVYHQGIVSLQKCFSEYQGIRHDQRLKMLLVQSQNPLDTRVTC</sequence>
<gene>
    <name evidence="3" type="ORF">Tco_1043026</name>
</gene>
<proteinExistence type="predicted"/>
<evidence type="ECO:0000313" key="4">
    <source>
        <dbReference type="Proteomes" id="UP001151760"/>
    </source>
</evidence>
<evidence type="ECO:0000259" key="2">
    <source>
        <dbReference type="Pfam" id="PF13976"/>
    </source>
</evidence>
<organism evidence="3 4">
    <name type="scientific">Tanacetum coccineum</name>
    <dbReference type="NCBI Taxonomy" id="301880"/>
    <lineage>
        <taxon>Eukaryota</taxon>
        <taxon>Viridiplantae</taxon>
        <taxon>Streptophyta</taxon>
        <taxon>Embryophyta</taxon>
        <taxon>Tracheophyta</taxon>
        <taxon>Spermatophyta</taxon>
        <taxon>Magnoliopsida</taxon>
        <taxon>eudicotyledons</taxon>
        <taxon>Gunneridae</taxon>
        <taxon>Pentapetalae</taxon>
        <taxon>asterids</taxon>
        <taxon>campanulids</taxon>
        <taxon>Asterales</taxon>
        <taxon>Asteraceae</taxon>
        <taxon>Asteroideae</taxon>
        <taxon>Anthemideae</taxon>
        <taxon>Anthemidinae</taxon>
        <taxon>Tanacetum</taxon>
    </lineage>
</organism>
<dbReference type="Pfam" id="PF13976">
    <property type="entry name" value="gag_pre-integrs"/>
    <property type="match status" value="1"/>
</dbReference>
<evidence type="ECO:0000313" key="3">
    <source>
        <dbReference type="EMBL" id="GJT76301.1"/>
    </source>
</evidence>
<dbReference type="EMBL" id="BQNB010018612">
    <property type="protein sequence ID" value="GJT76301.1"/>
    <property type="molecule type" value="Genomic_DNA"/>
</dbReference>
<accession>A0ABQ5GM54</accession>
<comment type="caution">
    <text evidence="3">The sequence shown here is derived from an EMBL/GenBank/DDBJ whole genome shotgun (WGS) entry which is preliminary data.</text>
</comment>
<dbReference type="CDD" id="cd09272">
    <property type="entry name" value="RNase_HI_RT_Ty1"/>
    <property type="match status" value="1"/>
</dbReference>
<reference evidence="3" key="2">
    <citation type="submission" date="2022-01" db="EMBL/GenBank/DDBJ databases">
        <authorList>
            <person name="Yamashiro T."/>
            <person name="Shiraishi A."/>
            <person name="Satake H."/>
            <person name="Nakayama K."/>
        </authorList>
    </citation>
    <scope>NUCLEOTIDE SEQUENCE</scope>
</reference>
<evidence type="ECO:0000256" key="1">
    <source>
        <dbReference type="SAM" id="MobiDB-lite"/>
    </source>
</evidence>
<feature type="compositionally biased region" description="Polar residues" evidence="1">
    <location>
        <begin position="539"/>
        <end position="551"/>
    </location>
</feature>